<dbReference type="PANTHER" id="PTHR46211:SF1">
    <property type="entry name" value="GLYCEROPHOSPHODIESTER PHOSPHODIESTERASE, CYTOPLASMIC"/>
    <property type="match status" value="1"/>
</dbReference>
<evidence type="ECO:0000313" key="3">
    <source>
        <dbReference type="EMBL" id="SDD62366.1"/>
    </source>
</evidence>
<feature type="domain" description="GP-PDE" evidence="2">
    <location>
        <begin position="31"/>
        <end position="266"/>
    </location>
</feature>
<dbReference type="OrthoDB" id="384721at2"/>
<keyword evidence="4" id="KW-1185">Reference proteome</keyword>
<dbReference type="InterPro" id="IPR030395">
    <property type="entry name" value="GP_PDE_dom"/>
</dbReference>
<organism evidence="3 4">
    <name type="scientific">Algoriphagus faecimaris</name>
    <dbReference type="NCBI Taxonomy" id="686796"/>
    <lineage>
        <taxon>Bacteria</taxon>
        <taxon>Pseudomonadati</taxon>
        <taxon>Bacteroidota</taxon>
        <taxon>Cytophagia</taxon>
        <taxon>Cytophagales</taxon>
        <taxon>Cyclobacteriaceae</taxon>
        <taxon>Algoriphagus</taxon>
    </lineage>
</organism>
<dbReference type="Proteomes" id="UP000199060">
    <property type="component" value="Unassembled WGS sequence"/>
</dbReference>
<protein>
    <submittedName>
        <fullName evidence="3">Glycerophosphoryl diester phosphodiesterase family protein</fullName>
    </submittedName>
</protein>
<dbReference type="GO" id="GO:0006629">
    <property type="term" value="P:lipid metabolic process"/>
    <property type="evidence" value="ECO:0007669"/>
    <property type="project" value="InterPro"/>
</dbReference>
<dbReference type="Gene3D" id="3.20.20.190">
    <property type="entry name" value="Phosphatidylinositol (PI) phosphodiesterase"/>
    <property type="match status" value="1"/>
</dbReference>
<dbReference type="CDD" id="cd08566">
    <property type="entry name" value="GDPD_AtGDE_like"/>
    <property type="match status" value="1"/>
</dbReference>
<dbReference type="GO" id="GO:0008081">
    <property type="term" value="F:phosphoric diester hydrolase activity"/>
    <property type="evidence" value="ECO:0007669"/>
    <property type="project" value="InterPro"/>
</dbReference>
<keyword evidence="1" id="KW-0732">Signal</keyword>
<evidence type="ECO:0000259" key="2">
    <source>
        <dbReference type="PROSITE" id="PS51704"/>
    </source>
</evidence>
<feature type="signal peptide" evidence="1">
    <location>
        <begin position="1"/>
        <end position="19"/>
    </location>
</feature>
<dbReference type="PANTHER" id="PTHR46211">
    <property type="entry name" value="GLYCEROPHOSPHORYL DIESTER PHOSPHODIESTERASE"/>
    <property type="match status" value="1"/>
</dbReference>
<dbReference type="RefSeq" id="WP_087940858.1">
    <property type="nucleotide sequence ID" value="NZ_FNAC01000042.1"/>
</dbReference>
<evidence type="ECO:0000313" key="4">
    <source>
        <dbReference type="Proteomes" id="UP000199060"/>
    </source>
</evidence>
<proteinExistence type="predicted"/>
<dbReference type="InterPro" id="IPR017946">
    <property type="entry name" value="PLC-like_Pdiesterase_TIM-brl"/>
</dbReference>
<dbReference type="PROSITE" id="PS51704">
    <property type="entry name" value="GP_PDE"/>
    <property type="match status" value="1"/>
</dbReference>
<name>A0A1G6WBE0_9BACT</name>
<dbReference type="Pfam" id="PF03009">
    <property type="entry name" value="GDPD"/>
    <property type="match status" value="1"/>
</dbReference>
<dbReference type="EMBL" id="FNAC01000042">
    <property type="protein sequence ID" value="SDD62366.1"/>
    <property type="molecule type" value="Genomic_DNA"/>
</dbReference>
<evidence type="ECO:0000256" key="1">
    <source>
        <dbReference type="SAM" id="SignalP"/>
    </source>
</evidence>
<gene>
    <name evidence="3" type="ORF">SAMN04488104_104213</name>
</gene>
<dbReference type="AlphaFoldDB" id="A0A1G6WBE0"/>
<feature type="chain" id="PRO_5011608738" evidence="1">
    <location>
        <begin position="20"/>
        <end position="268"/>
    </location>
</feature>
<reference evidence="4" key="1">
    <citation type="submission" date="2016-10" db="EMBL/GenBank/DDBJ databases">
        <authorList>
            <person name="Varghese N."/>
            <person name="Submissions S."/>
        </authorList>
    </citation>
    <scope>NUCLEOTIDE SEQUENCE [LARGE SCALE GENOMIC DNA]</scope>
    <source>
        <strain evidence="4">DSM 23095</strain>
    </source>
</reference>
<sequence>MKIQLVLVLLLLLAGPLQSQSLREAIAHNNPLVVSHRGVIDGSLLENSLIGMDQAIDKGISFFELDIRVNLEGGLYLLHDVSLDRTTDHSGLLGERDAKALQPVQLKESMEPLPEFNEALSLAKEKGLFLMLDIKEDILNQAMDEVVAYGLSHKILLLTFDRDRAEKAFSLEGDFLISVLITSVSDLEYYSSKYPMGRLLAYVPKDSSEALFSKVYSSQIPIVTDVMGEWDRLATEDQGATYRNFQQSRKASIIVSDYPILLKSSLIE</sequence>
<dbReference type="STRING" id="686796.SAMN04488104_104213"/>
<dbReference type="SUPFAM" id="SSF51695">
    <property type="entry name" value="PLC-like phosphodiesterases"/>
    <property type="match status" value="1"/>
</dbReference>
<accession>A0A1G6WBE0</accession>